<dbReference type="Pfam" id="PF00642">
    <property type="entry name" value="zf-CCCH"/>
    <property type="match status" value="1"/>
</dbReference>
<comment type="subcellular location">
    <subcellularLocation>
        <location evidence="1">Nucleus</location>
    </subcellularLocation>
</comment>
<evidence type="ECO:0000256" key="5">
    <source>
        <dbReference type="ARBA" id="ARBA00022771"/>
    </source>
</evidence>
<dbReference type="InterPro" id="IPR000571">
    <property type="entry name" value="Znf_CCCH"/>
</dbReference>
<dbReference type="AlphaFoldDB" id="A0A8D3CE82"/>
<feature type="region of interest" description="Disordered" evidence="12">
    <location>
        <begin position="215"/>
        <end position="286"/>
    </location>
</feature>
<keyword evidence="3 11" id="KW-0479">Metal-binding</keyword>
<dbReference type="SMART" id="SM00356">
    <property type="entry name" value="ZnF_C3H1"/>
    <property type="match status" value="1"/>
</dbReference>
<dbReference type="GO" id="GO:0089701">
    <property type="term" value="C:U2AF complex"/>
    <property type="evidence" value="ECO:0007669"/>
    <property type="project" value="InterPro"/>
</dbReference>
<dbReference type="InterPro" id="IPR012677">
    <property type="entry name" value="Nucleotide-bd_a/b_plait_sf"/>
</dbReference>
<accession>A0A8D3CE82</accession>
<dbReference type="GO" id="GO:0000398">
    <property type="term" value="P:mRNA splicing, via spliceosome"/>
    <property type="evidence" value="ECO:0007669"/>
    <property type="project" value="InterPro"/>
</dbReference>
<organism evidence="15 16">
    <name type="scientific">Scophthalmus maximus</name>
    <name type="common">Turbot</name>
    <name type="synonym">Psetta maxima</name>
    <dbReference type="NCBI Taxonomy" id="52904"/>
    <lineage>
        <taxon>Eukaryota</taxon>
        <taxon>Metazoa</taxon>
        <taxon>Chordata</taxon>
        <taxon>Craniata</taxon>
        <taxon>Vertebrata</taxon>
        <taxon>Euteleostomi</taxon>
        <taxon>Actinopterygii</taxon>
        <taxon>Neopterygii</taxon>
        <taxon>Teleostei</taxon>
        <taxon>Neoteleostei</taxon>
        <taxon>Acanthomorphata</taxon>
        <taxon>Carangaria</taxon>
        <taxon>Pleuronectiformes</taxon>
        <taxon>Pleuronectoidei</taxon>
        <taxon>Scophthalmidae</taxon>
        <taxon>Scophthalmus</taxon>
    </lineage>
</organism>
<feature type="domain" description="RRM" evidence="13">
    <location>
        <begin position="61"/>
        <end position="167"/>
    </location>
</feature>
<dbReference type="PROSITE" id="PS50102">
    <property type="entry name" value="RRM"/>
    <property type="match status" value="1"/>
</dbReference>
<protein>
    <submittedName>
        <fullName evidence="15">Uncharacterized protein</fullName>
    </submittedName>
</protein>
<keyword evidence="2" id="KW-0597">Phosphoprotein</keyword>
<evidence type="ECO:0000259" key="13">
    <source>
        <dbReference type="PROSITE" id="PS50102"/>
    </source>
</evidence>
<keyword evidence="4" id="KW-0677">Repeat</keyword>
<keyword evidence="5 11" id="KW-0863">Zinc-finger</keyword>
<evidence type="ECO:0000313" key="15">
    <source>
        <dbReference type="Ensembl" id="ENSSMAP00000045590.1"/>
    </source>
</evidence>
<sequence>MLDEAENQLDNGGPWMNPEAPVTENFGTERDVANCPFFLKTGACRFGDRCSRKHVYPTASPTLMIRGMFTTFGMEESRRDDYDIDAYLEHSEEELHESFLDFYHDVLPEFKSVGRVVQFKVSCNYEPHLRGNVYIQFDTEEQCKEAFIKFNGRWYASRQLHCEICPVTRWKNAIYGNAPKGSTATSCTYIETQAMNSGRPTETCTCHRTAASGGVAEMGGTRSDTETGRGGSNAAAEAHRDRRDPTAGERTTGGGAGVERGGTPTRIGKTIGRPGPDTLTGGEIAL</sequence>
<evidence type="ECO:0000256" key="6">
    <source>
        <dbReference type="ARBA" id="ARBA00022833"/>
    </source>
</evidence>
<evidence type="ECO:0000256" key="9">
    <source>
        <dbReference type="ARBA" id="ARBA00023274"/>
    </source>
</evidence>
<proteinExistence type="predicted"/>
<dbReference type="GO" id="GO:1990904">
    <property type="term" value="C:ribonucleoprotein complex"/>
    <property type="evidence" value="ECO:0007669"/>
    <property type="project" value="UniProtKB-KW"/>
</dbReference>
<dbReference type="PROSITE" id="PS50103">
    <property type="entry name" value="ZF_C3H1"/>
    <property type="match status" value="1"/>
</dbReference>
<dbReference type="InterPro" id="IPR000504">
    <property type="entry name" value="RRM_dom"/>
</dbReference>
<dbReference type="GO" id="GO:0003723">
    <property type="term" value="F:RNA binding"/>
    <property type="evidence" value="ECO:0007669"/>
    <property type="project" value="UniProtKB-UniRule"/>
</dbReference>
<evidence type="ECO:0000256" key="3">
    <source>
        <dbReference type="ARBA" id="ARBA00022723"/>
    </source>
</evidence>
<keyword evidence="8" id="KW-0539">Nucleus</keyword>
<dbReference type="Gene3D" id="3.30.70.330">
    <property type="match status" value="1"/>
</dbReference>
<dbReference type="Proteomes" id="UP000694558">
    <property type="component" value="Chromosome 5"/>
</dbReference>
<dbReference type="Ensembl" id="ENSSMAT00000056341.1">
    <property type="protein sequence ID" value="ENSSMAP00000045590.1"/>
    <property type="gene ID" value="ENSSMAG00000025910.1"/>
</dbReference>
<dbReference type="GeneTree" id="ENSGT00950000183152"/>
<dbReference type="SUPFAM" id="SSF54928">
    <property type="entry name" value="RNA-binding domain, RBD"/>
    <property type="match status" value="1"/>
</dbReference>
<keyword evidence="6 11" id="KW-0862">Zinc</keyword>
<feature type="domain" description="C3H1-type" evidence="14">
    <location>
        <begin position="29"/>
        <end position="57"/>
    </location>
</feature>
<dbReference type="PRINTS" id="PR01848">
    <property type="entry name" value="U2AUXFACTOR"/>
</dbReference>
<evidence type="ECO:0000259" key="14">
    <source>
        <dbReference type="PROSITE" id="PS50103"/>
    </source>
</evidence>
<dbReference type="InterPro" id="IPR003954">
    <property type="entry name" value="RRM_euk-type"/>
</dbReference>
<dbReference type="SMART" id="SM00361">
    <property type="entry name" value="RRM_1"/>
    <property type="match status" value="1"/>
</dbReference>
<evidence type="ECO:0000256" key="8">
    <source>
        <dbReference type="ARBA" id="ARBA00023242"/>
    </source>
</evidence>
<reference evidence="15" key="2">
    <citation type="submission" date="2025-08" db="UniProtKB">
        <authorList>
            <consortium name="Ensembl"/>
        </authorList>
    </citation>
    <scope>IDENTIFICATION</scope>
</reference>
<dbReference type="CDD" id="cd12540">
    <property type="entry name" value="RRM_U2AFBPL"/>
    <property type="match status" value="1"/>
</dbReference>
<name>A0A8D3CE82_SCOMX</name>
<evidence type="ECO:0000313" key="16">
    <source>
        <dbReference type="Proteomes" id="UP000694558"/>
    </source>
</evidence>
<evidence type="ECO:0000256" key="2">
    <source>
        <dbReference type="ARBA" id="ARBA00022553"/>
    </source>
</evidence>
<feature type="compositionally biased region" description="Basic and acidic residues" evidence="12">
    <location>
        <begin position="237"/>
        <end position="247"/>
    </location>
</feature>
<evidence type="ECO:0000256" key="1">
    <source>
        <dbReference type="ARBA" id="ARBA00004123"/>
    </source>
</evidence>
<evidence type="ECO:0000256" key="10">
    <source>
        <dbReference type="PROSITE-ProRule" id="PRU00176"/>
    </source>
</evidence>
<keyword evidence="9" id="KW-0687">Ribonucleoprotein</keyword>
<feature type="compositionally biased region" description="Gly residues" evidence="12">
    <location>
        <begin position="251"/>
        <end position="260"/>
    </location>
</feature>
<evidence type="ECO:0000256" key="7">
    <source>
        <dbReference type="ARBA" id="ARBA00022884"/>
    </source>
</evidence>
<dbReference type="InterPro" id="IPR009145">
    <property type="entry name" value="U2AF_small"/>
</dbReference>
<evidence type="ECO:0000256" key="11">
    <source>
        <dbReference type="PROSITE-ProRule" id="PRU00723"/>
    </source>
</evidence>
<reference evidence="15" key="1">
    <citation type="submission" date="2023-05" db="EMBL/GenBank/DDBJ databases">
        <title>High-quality long-read genome of Scophthalmus maximus.</title>
        <authorList>
            <person name="Lien S."/>
            <person name="Martinez P."/>
        </authorList>
    </citation>
    <scope>NUCLEOTIDE SEQUENCE [LARGE SCALE GENOMIC DNA]</scope>
</reference>
<evidence type="ECO:0000256" key="12">
    <source>
        <dbReference type="SAM" id="MobiDB-lite"/>
    </source>
</evidence>
<feature type="zinc finger region" description="C3H1-type" evidence="11">
    <location>
        <begin position="29"/>
        <end position="57"/>
    </location>
</feature>
<dbReference type="GO" id="GO:0008270">
    <property type="term" value="F:zinc ion binding"/>
    <property type="evidence" value="ECO:0007669"/>
    <property type="project" value="UniProtKB-KW"/>
</dbReference>
<dbReference type="FunFam" id="3.30.70.330:FF:000209">
    <property type="entry name" value="U2 small nuclear ribonucleoprotein auxiliary factor 35 kDa subunit-related protein 2"/>
    <property type="match status" value="1"/>
</dbReference>
<evidence type="ECO:0000256" key="4">
    <source>
        <dbReference type="ARBA" id="ARBA00022737"/>
    </source>
</evidence>
<keyword evidence="7 10" id="KW-0694">RNA-binding</keyword>
<dbReference type="InterPro" id="IPR035979">
    <property type="entry name" value="RBD_domain_sf"/>
</dbReference>
<dbReference type="PANTHER" id="PTHR12620">
    <property type="entry name" value="U2 SNRNP AUXILIARY FACTOR, SMALL SUBUNIT"/>
    <property type="match status" value="1"/>
</dbReference>